<feature type="compositionally biased region" description="Polar residues" evidence="1">
    <location>
        <begin position="1"/>
        <end position="12"/>
    </location>
</feature>
<dbReference type="Proteomes" id="UP000683925">
    <property type="component" value="Unassembled WGS sequence"/>
</dbReference>
<gene>
    <name evidence="2" type="ORF">POCTA_138.1.T0140419</name>
</gene>
<reference evidence="2" key="1">
    <citation type="submission" date="2021-01" db="EMBL/GenBank/DDBJ databases">
        <authorList>
            <consortium name="Genoscope - CEA"/>
            <person name="William W."/>
        </authorList>
    </citation>
    <scope>NUCLEOTIDE SEQUENCE</scope>
</reference>
<dbReference type="EMBL" id="CAJJDP010000014">
    <property type="protein sequence ID" value="CAD8143270.1"/>
    <property type="molecule type" value="Genomic_DNA"/>
</dbReference>
<feature type="region of interest" description="Disordered" evidence="1">
    <location>
        <begin position="1"/>
        <end position="27"/>
    </location>
</feature>
<accession>A0A8S1STL4</accession>
<evidence type="ECO:0000313" key="3">
    <source>
        <dbReference type="Proteomes" id="UP000683925"/>
    </source>
</evidence>
<comment type="caution">
    <text evidence="2">The sequence shown here is derived from an EMBL/GenBank/DDBJ whole genome shotgun (WGS) entry which is preliminary data.</text>
</comment>
<evidence type="ECO:0000313" key="2">
    <source>
        <dbReference type="EMBL" id="CAD8143270.1"/>
    </source>
</evidence>
<proteinExistence type="predicted"/>
<protein>
    <submittedName>
        <fullName evidence="2">Uncharacterized protein</fullName>
    </submittedName>
</protein>
<name>A0A8S1STL4_PAROT</name>
<evidence type="ECO:0000256" key="1">
    <source>
        <dbReference type="SAM" id="MobiDB-lite"/>
    </source>
</evidence>
<sequence>MASKSWAQMQKQHNNKLAIENNDEKSDYESPIHIDSLLKYLRCTE</sequence>
<organism evidence="2 3">
    <name type="scientific">Paramecium octaurelia</name>
    <dbReference type="NCBI Taxonomy" id="43137"/>
    <lineage>
        <taxon>Eukaryota</taxon>
        <taxon>Sar</taxon>
        <taxon>Alveolata</taxon>
        <taxon>Ciliophora</taxon>
        <taxon>Intramacronucleata</taxon>
        <taxon>Oligohymenophorea</taxon>
        <taxon>Peniculida</taxon>
        <taxon>Parameciidae</taxon>
        <taxon>Paramecium</taxon>
    </lineage>
</organism>
<keyword evidence="3" id="KW-1185">Reference proteome</keyword>
<dbReference type="AlphaFoldDB" id="A0A8S1STL4"/>